<dbReference type="InterPro" id="IPR014044">
    <property type="entry name" value="CAP_dom"/>
</dbReference>
<dbReference type="SMR" id="C4R3H3"/>
<dbReference type="SUPFAM" id="SSF55797">
    <property type="entry name" value="PR-1-like"/>
    <property type="match status" value="1"/>
</dbReference>
<dbReference type="STRING" id="644223.C4R3H3"/>
<dbReference type="AlphaFoldDB" id="C4R3H3"/>
<evidence type="ECO:0000259" key="7">
    <source>
        <dbReference type="SMART" id="SM00198"/>
    </source>
</evidence>
<dbReference type="OMA" id="NHNVHRS"/>
<dbReference type="SMART" id="SM00198">
    <property type="entry name" value="SCP"/>
    <property type="match status" value="1"/>
</dbReference>
<comment type="subcellular location">
    <subcellularLocation>
        <location evidence="1">Secreted</location>
    </subcellularLocation>
</comment>
<dbReference type="Pfam" id="PF00188">
    <property type="entry name" value="CAP"/>
    <property type="match status" value="1"/>
</dbReference>
<sequence>MKLSTNLILAIAAASAVVSAAPVAPAEEAANHLHKRAYYTDTTKTHTFTEVVTVYRTLKPGESIPTDSPSHGGKSTKKGKGSTTHSGAPGATSGAPTDDTTSTSGSVGLPTSATSVTSSTSSASTTSSGTSATSTGTGTSTSTSTGTGTGTTGTGTTSSSTSSSATSTPTGSIDAISQTLLDTHNDKRALHGVPDLTWSTELADYAQGYADSYTCGSSLEHTGGPYGENLASGYSPAGSVEAWYNEISDYDFSNPGYSAGTGHFTQVVWKSTTQLGCGYKECSTDRYYIICEYAPRGNIVSAGYFEDNVLPPV</sequence>
<dbReference type="PRINTS" id="PR00837">
    <property type="entry name" value="V5TPXLIKE"/>
</dbReference>
<dbReference type="Gene3D" id="3.40.33.10">
    <property type="entry name" value="CAP"/>
    <property type="match status" value="1"/>
</dbReference>
<feature type="signal peptide" evidence="6">
    <location>
        <begin position="1"/>
        <end position="20"/>
    </location>
</feature>
<gene>
    <name evidence="8" type="ordered locus">PAS_chr3_0076</name>
</gene>
<dbReference type="OrthoDB" id="337038at2759"/>
<dbReference type="InParanoid" id="C4R3H3"/>
<dbReference type="InterPro" id="IPR035940">
    <property type="entry name" value="CAP_sf"/>
</dbReference>
<feature type="domain" description="SCP" evidence="7">
    <location>
        <begin position="175"/>
        <end position="301"/>
    </location>
</feature>
<evidence type="ECO:0000313" key="8">
    <source>
        <dbReference type="EMBL" id="CAY70008.1"/>
    </source>
</evidence>
<dbReference type="FunFam" id="3.40.33.10:FF:000012">
    <property type="entry name" value="Secreted protein PRY1"/>
    <property type="match status" value="1"/>
</dbReference>
<dbReference type="eggNOG" id="KOG3017">
    <property type="taxonomic scope" value="Eukaryota"/>
</dbReference>
<dbReference type="HOGENOM" id="CLU_035730_3_0_1"/>
<feature type="chain" id="PRO_5009950890" description="SCP domain-containing protein" evidence="6">
    <location>
        <begin position="21"/>
        <end position="313"/>
    </location>
</feature>
<feature type="compositionally biased region" description="Low complexity" evidence="5">
    <location>
        <begin position="81"/>
        <end position="146"/>
    </location>
</feature>
<dbReference type="GO" id="GO:0005576">
    <property type="term" value="C:extracellular region"/>
    <property type="evidence" value="ECO:0007669"/>
    <property type="project" value="UniProtKB-SubCell"/>
</dbReference>
<dbReference type="PANTHER" id="PTHR10334">
    <property type="entry name" value="CYSTEINE-RICH SECRETORY PROTEIN-RELATED"/>
    <property type="match status" value="1"/>
</dbReference>
<keyword evidence="3" id="KW-0964">Secreted</keyword>
<reference evidence="8 9" key="1">
    <citation type="journal article" date="2009" name="Nat. Biotechnol.">
        <title>Genome sequence of the recombinant protein production host Pichia pastoris.</title>
        <authorList>
            <person name="De Schutter K."/>
            <person name="Lin Y.C."/>
            <person name="Tiels P."/>
            <person name="Van Hecke A."/>
            <person name="Glinka S."/>
            <person name="Weber-Lehmann J."/>
            <person name="Rouze P."/>
            <person name="Van de Peer Y."/>
            <person name="Callewaert N."/>
        </authorList>
    </citation>
    <scope>NUCLEOTIDE SEQUENCE [LARGE SCALE GENOMIC DNA]</scope>
    <source>
        <strain evidence="9">GS115 / ATCC 20864</strain>
    </source>
</reference>
<evidence type="ECO:0000256" key="2">
    <source>
        <dbReference type="ARBA" id="ARBA00009923"/>
    </source>
</evidence>
<dbReference type="Proteomes" id="UP000000314">
    <property type="component" value="Chromosome 3"/>
</dbReference>
<keyword evidence="9" id="KW-1185">Reference proteome</keyword>
<evidence type="ECO:0000256" key="5">
    <source>
        <dbReference type="SAM" id="MobiDB-lite"/>
    </source>
</evidence>
<dbReference type="GeneID" id="8199361"/>
<keyword evidence="4 6" id="KW-0732">Signal</keyword>
<dbReference type="RefSeq" id="XP_002492288.1">
    <property type="nucleotide sequence ID" value="XM_002492243.1"/>
</dbReference>
<accession>C4R3H3</accession>
<dbReference type="InterPro" id="IPR018244">
    <property type="entry name" value="Allrgn_V5/Tpx1_CS"/>
</dbReference>
<evidence type="ECO:0000256" key="3">
    <source>
        <dbReference type="ARBA" id="ARBA00022525"/>
    </source>
</evidence>
<comment type="similarity">
    <text evidence="2">Belongs to the CRISP family.</text>
</comment>
<feature type="region of interest" description="Disordered" evidence="5">
    <location>
        <begin position="60"/>
        <end position="171"/>
    </location>
</feature>
<protein>
    <recommendedName>
        <fullName evidence="7">SCP domain-containing protein</fullName>
    </recommendedName>
</protein>
<dbReference type="KEGG" id="ppa:PAS_chr3_0076"/>
<dbReference type="InterPro" id="IPR001283">
    <property type="entry name" value="CRISP-related"/>
</dbReference>
<evidence type="ECO:0000256" key="1">
    <source>
        <dbReference type="ARBA" id="ARBA00004613"/>
    </source>
</evidence>
<organism evidence="8 9">
    <name type="scientific">Komagataella phaffii (strain GS115 / ATCC 20864)</name>
    <name type="common">Yeast</name>
    <name type="synonym">Pichia pastoris</name>
    <dbReference type="NCBI Taxonomy" id="644223"/>
    <lineage>
        <taxon>Eukaryota</taxon>
        <taxon>Fungi</taxon>
        <taxon>Dikarya</taxon>
        <taxon>Ascomycota</taxon>
        <taxon>Saccharomycotina</taxon>
        <taxon>Pichiomycetes</taxon>
        <taxon>Pichiales</taxon>
        <taxon>Pichiaceae</taxon>
        <taxon>Komagataella</taxon>
    </lineage>
</organism>
<dbReference type="EMBL" id="FN392321">
    <property type="protein sequence ID" value="CAY70008.1"/>
    <property type="molecule type" value="Genomic_DNA"/>
</dbReference>
<evidence type="ECO:0000313" key="9">
    <source>
        <dbReference type="Proteomes" id="UP000000314"/>
    </source>
</evidence>
<dbReference type="CDD" id="cd05384">
    <property type="entry name" value="CAP_PRY1-like"/>
    <property type="match status" value="1"/>
</dbReference>
<evidence type="ECO:0000256" key="6">
    <source>
        <dbReference type="SAM" id="SignalP"/>
    </source>
</evidence>
<name>C4R3H3_KOMPG</name>
<dbReference type="PROSITE" id="PS01009">
    <property type="entry name" value="CRISP_1"/>
    <property type="match status" value="1"/>
</dbReference>
<feature type="compositionally biased region" description="Low complexity" evidence="5">
    <location>
        <begin position="154"/>
        <end position="171"/>
    </location>
</feature>
<proteinExistence type="inferred from homology"/>
<evidence type="ECO:0000256" key="4">
    <source>
        <dbReference type="ARBA" id="ARBA00022729"/>
    </source>
</evidence>